<keyword evidence="9" id="KW-1185">Reference proteome</keyword>
<dbReference type="Pfam" id="PF22544">
    <property type="entry name" value="HYDIN_VesB_CFA65-like_Ig"/>
    <property type="match status" value="3"/>
</dbReference>
<dbReference type="Gene3D" id="2.60.40.10">
    <property type="entry name" value="Immunoglobulins"/>
    <property type="match status" value="4"/>
</dbReference>
<evidence type="ECO:0000256" key="3">
    <source>
        <dbReference type="ARBA" id="ARBA00022490"/>
    </source>
</evidence>
<keyword evidence="5" id="KW-0966">Cell projection</keyword>
<evidence type="ECO:0000256" key="2">
    <source>
        <dbReference type="ARBA" id="ARBA00004496"/>
    </source>
</evidence>
<evidence type="ECO:0000256" key="5">
    <source>
        <dbReference type="ARBA" id="ARBA00023273"/>
    </source>
</evidence>
<dbReference type="OrthoDB" id="10060824at2759"/>
<feature type="region of interest" description="Disordered" evidence="6">
    <location>
        <begin position="1477"/>
        <end position="1538"/>
    </location>
</feature>
<dbReference type="PANTHER" id="PTHR45912:SF3">
    <property type="entry name" value="CILIA- AND FLAGELLA-ASSOCIATED PROTEIN 47"/>
    <property type="match status" value="1"/>
</dbReference>
<dbReference type="PROSITE" id="PS50021">
    <property type="entry name" value="CH"/>
    <property type="match status" value="1"/>
</dbReference>
<evidence type="ECO:0000256" key="4">
    <source>
        <dbReference type="ARBA" id="ARBA00023069"/>
    </source>
</evidence>
<proteinExistence type="predicted"/>
<dbReference type="SMART" id="SM00033">
    <property type="entry name" value="CH"/>
    <property type="match status" value="1"/>
</dbReference>
<feature type="compositionally biased region" description="Basic and acidic residues" evidence="6">
    <location>
        <begin position="2075"/>
        <end position="2085"/>
    </location>
</feature>
<keyword evidence="3" id="KW-0963">Cytoplasm</keyword>
<comment type="caution">
    <text evidence="8">The sequence shown here is derived from an EMBL/GenBank/DDBJ whole genome shotgun (WGS) entry which is preliminary data.</text>
</comment>
<dbReference type="Pfam" id="PF26579">
    <property type="entry name" value="Ig_CFAP47"/>
    <property type="match status" value="1"/>
</dbReference>
<dbReference type="InterPro" id="IPR013783">
    <property type="entry name" value="Ig-like_fold"/>
</dbReference>
<dbReference type="CDD" id="cd21218">
    <property type="entry name" value="CH_PLS_FIM_rpt2"/>
    <property type="match status" value="1"/>
</dbReference>
<dbReference type="InterPro" id="IPR056343">
    <property type="entry name" value="CFAP47_dom"/>
</dbReference>
<organism evidence="8 9">
    <name type="scientific">Mizuhopecten yessoensis</name>
    <name type="common">Japanese scallop</name>
    <name type="synonym">Patinopecten yessoensis</name>
    <dbReference type="NCBI Taxonomy" id="6573"/>
    <lineage>
        <taxon>Eukaryota</taxon>
        <taxon>Metazoa</taxon>
        <taxon>Spiralia</taxon>
        <taxon>Lophotrochozoa</taxon>
        <taxon>Mollusca</taxon>
        <taxon>Bivalvia</taxon>
        <taxon>Autobranchia</taxon>
        <taxon>Pteriomorphia</taxon>
        <taxon>Pectinida</taxon>
        <taxon>Pectinoidea</taxon>
        <taxon>Pectinidae</taxon>
        <taxon>Mizuhopecten</taxon>
    </lineage>
</organism>
<dbReference type="InterPro" id="IPR001715">
    <property type="entry name" value="CH_dom"/>
</dbReference>
<dbReference type="GO" id="GO:0005737">
    <property type="term" value="C:cytoplasm"/>
    <property type="evidence" value="ECO:0007669"/>
    <property type="project" value="UniProtKB-SubCell"/>
</dbReference>
<dbReference type="PANTHER" id="PTHR45912">
    <property type="entry name" value="CILIA- AND FLAGELLA-ASSOCIATED PROTEIN 47"/>
    <property type="match status" value="1"/>
</dbReference>
<dbReference type="Pfam" id="PF24529">
    <property type="entry name" value="CFAP47"/>
    <property type="match status" value="1"/>
</dbReference>
<evidence type="ECO:0000259" key="7">
    <source>
        <dbReference type="PROSITE" id="PS50021"/>
    </source>
</evidence>
<evidence type="ECO:0000313" key="9">
    <source>
        <dbReference type="Proteomes" id="UP000242188"/>
    </source>
</evidence>
<dbReference type="Proteomes" id="UP000242188">
    <property type="component" value="Unassembled WGS sequence"/>
</dbReference>
<dbReference type="InterPro" id="IPR058952">
    <property type="entry name" value="Ig_CFAP47"/>
</dbReference>
<protein>
    <submittedName>
        <fullName evidence="8">Uncharacterized protein CXorf22</fullName>
    </submittedName>
</protein>
<dbReference type="SUPFAM" id="SSF47576">
    <property type="entry name" value="Calponin-homology domain, CH-domain"/>
    <property type="match status" value="1"/>
</dbReference>
<sequence length="3241" mass="358152">MEGDKCGVRITPSVLEFYDAEVNTVHQLNVTVKNTSKTSKSIRYYGPKSKYFQLKVRNPNKPVAPGLCVPAVIEFEIKEEKEVTDRLVVTVDGDVIEIPLVAYPPQPLLEIEQVVNFGNLVANSKTVSHEISLVNHGSKAGDFKIKYNGDKPIAIMPSSGSVPPKSVQMIKVEYVTKQAGTFEEVAKVKLEGKETKNLVITGQLVDRTLEVLAVNTRQPIECVRFGSTYYGSDKTECALLFNNGPEPINFVAVLDEDAVAQEMGVDLTKSTVDALADQGSDSAEKPQGRTNVLTSLITAIPNQGTLQPYEKIPVFFRFSPRWNASKEGWKGQKKPPPRKDFALFMRIQIVGSSTGFSAKSPTKYADGSFVEVALTGTALPVLLSVMPSLKYDFGECPIGEHADVLCTIKNESTDLATTFQFRRVAHFSTHPPSGKIPPNQSQDVIFSFSPKQIGGFKTTQMLDVIGQVADNQNPTVVNLQVISSFPLTFLGSSDPIFKKKQPKYNPGITPYISNEVGMFVDTTFSQLDENPRNAVAGGLKPGLHSLKNIDPLDKDARVSFPNDRATSIRPSERGETYKTIFTKTKRHNYVDPDYALNLSEEANKVNHRNSYVGMLRQMRQNRLNQIKSREFKDTNNKLDIGIKTAAGLRPKRLTQMEIIPDPRSPTPPNADFKLLSTKELSTAEAETLTKEACEGLNAVPTTKKEKLDCSKCLSPQQLHQIIIGPPTLDFGQVCLRSVCTKNLAIINNLDTNIHIVAEIDCRELRQSSPLSQVVPPKSKAHLPIVYESNTKGKFQRSVSYTVNGHYKHHVTVVAEVVPVALDLSTEELILTPAFGLPAEAEFRGVITLYNNLNYPAEFTWAPNLGDRGTAFSIRPATGIVDAHKDLDCEVVWHPSFLAPEDGSFSLMVHGGPTLQLQCKVEMGTPNVQFMERRVMFGQTPINLTTVRSALLANTGQHHAYFQVIDSNPFPGLMVTPLHGVVPVGGHAELKVQLTPSAILKFDTKVQVAIKGGKVLELRMGGTVEPPTVDIDMDSFNFGGVYCGSGATLPFKLANKAITKVKLELDLTRYKDFSLNFSGYQTQDDYSYQMLNPGMFTVTMAPEETIEGEIIFTPSEVAAYDFIMPVIINQIGAPSPAPTPFPPTPAPSNKNSIQHIINPRPQPLSIATPRKHVIATALRQPLQLSSNKIEFALPSTFEDPTASTGLGVSKGTVLVNNSDKPLKWLLDLSAPVKALQDGIIKFIHPSGVPFVVMDPQESKGVEGILEPGQTQHIAILFCPTEPCRHELVIPILINDSEKPYQYLQVIAEMKSPKLWFDPLAIVMTPVPLMTEVSTEFTVLAGQYSKPSQISVITPTVECEDGSTISPISVVWPEGSEVSPCCGDDGQIEPCALPCKLIFSSPKPVSFAEPILFVDSDDRKFKLMVMATSDNCLLTCYHFLALHRTDHQIVCEQGASPKGRKFLTKESLSGGEAVIVPCVSPTHNSRPSTSATSSNFQISSSSYESSGSVTDSTDGSTPVNREGAMNKPPSGSEHAMSRNQQDLASRSLGSAMFPDEDSEEGIFHLEVLLAVQRWYSSQGWPSGQFPISIPHSLRSGISRKPINDDMPKQAKAGSWDTNNLKKEFKTIYDMMCHLAGRPIPGIPINSPLPSDPIERVKQVYWQHSTLLTFLKCQGACVASIKPEYLMEPRDYHLWKQMQKQLKLELMTQGEEEEAKRMDEEEELEGDVFEAVSKRAWTDILLQILKCVVLSKVTPRSLKNLVSPDKNVEMPIVNPDPLSSNIYCVGERIILTWLNHHYEHYRTRIWSNCSKGGVPPSRWIVNYDFDLLDGLVLAAVLGAHMPFLIKTHLQDMYTHPATAEQCLHNALKVVNAMRYAGIDYDIQAIDITDPNPIALLLLCVNLYQRLPQYIPKATIDFSGSLHASVTRQVKLSNPSGKTLVYQVLIAGHDARDFGVPKGEFVSISPRSILYLNVDFTSRFLRPAEATLILVGRRHGSSVGTTLTFNLRTQIDNITPKYTIKCEAPCYELEKIPINVRNPFNEAGDFRIVLVEAQSSLLEPGKTASLLKPKDKRKRKVRARIDHGQKRPETPPTPPPKLPEETDKSNDDQVSMSAFYSPNSSVYLDAKGSSTVEIYFLPFNIGERQVSVIFLNESIGEFLYSVEATATLPLPAVVPFVKTPHSVRISSAAAAGTGRGLFGGDDRVVYWKCESGQTLQENLKVPVLNKTKEKALLMAAQQHMSSMELQRRQITGTLKTSSVTAKTISLLTNNVAQSISRTAKSVSSETGVLETNNSENMPSKSPYEAEFTVEVDSEFFSVPNKLTMKPPSSSRSHSAPVSDYQGREPFMELPIKFKAKEPGHYPCEIILRGSDDVRVYKIECTVNPEGSTAELQFKTPVHQSVSQEIPVVNMTNHDWPLKATIEGSGFYGPPTVLVKAYNPTTYPLVFKPQNEVEVKGKLVLTNTEDGTEHIYHLHGRPEKPLALDHVVIKCDAKKSTAHILKIPNVTKRKMCYRVESDLPFLSGNTSLTVLQGKTGVYNMSLTPSRRGIYKGIVAFIAGKNPVIEVDSDGDEIPEDEDEESRKYYGYRIWYSLEVHVKPPPPERIMSVVCACQKKAVIEVIVRNPTPNYITIQAQIEGRNLSGPSSISLDAGEKDVYSVTYAPAIIGKQRGSLIFYQESVGEFWYDLRLQAEPPPQTTLLHMECDLGRWTKQTILLENPTDESLELIPTMSNTNNFSLERDNERPIVLRPRSSIQVPIHFMPSTLGQGDHLTKVIFNSEQLGEWVFIASGTGLLPLPQDPVSVFTEAGSNTTLIIPFRNPMDHAVMVDILLRDTNAELDRLTYENSNPSNKTADDSAFCLLLKHRNMIRVGPKSTLDIPVCFAPTEMMKYDALCTVVVRKEDGGKWQYAPRDSEGYQLSTTGSDGLQEIRWVYPISGIPESKPAKDTQGAVIECKARDRVEERLEVTLAGVAPASSGPQRSILTRSVTPKDQKPKIADGVVIGETLATAEEFVHELGFTDNEAQENLQNSVAVTLVRQQRDTSSGLVILVYNIVYAPFKPMSHNVELVVKAATGGLWRFPLKFVAAEPPSDDTITIEATGLNQESSVGFRLTSQAKHPVIYNSYFAAGSDPEFLVSPQSGELLPQGTNGTLLKISFKPAVYGKLYQAKLIVQTPDMQWSYNVKGVLPQYNPPRGISTQPMAGPHPDPRLRMERVNYIRENIRLLTTAVSSPIKGANVVPRKLVHFS</sequence>
<dbReference type="GO" id="GO:0005929">
    <property type="term" value="C:cilium"/>
    <property type="evidence" value="ECO:0007669"/>
    <property type="project" value="UniProtKB-SubCell"/>
</dbReference>
<gene>
    <name evidence="8" type="ORF">KP79_PYT07856</name>
</gene>
<evidence type="ECO:0000256" key="6">
    <source>
        <dbReference type="SAM" id="MobiDB-lite"/>
    </source>
</evidence>
<name>A0A210QA05_MIZYE</name>
<evidence type="ECO:0000313" key="8">
    <source>
        <dbReference type="EMBL" id="OWF45529.1"/>
    </source>
</evidence>
<dbReference type="EMBL" id="NEDP02004476">
    <property type="protein sequence ID" value="OWF45529.1"/>
    <property type="molecule type" value="Genomic_DNA"/>
</dbReference>
<keyword evidence="4" id="KW-0969">Cilium</keyword>
<comment type="subcellular location">
    <subcellularLocation>
        <location evidence="1">Cell projection</location>
        <location evidence="1">Cilium</location>
    </subcellularLocation>
    <subcellularLocation>
        <location evidence="2">Cytoplasm</location>
    </subcellularLocation>
</comment>
<feature type="domain" description="Calponin-homology (CH)" evidence="7">
    <location>
        <begin position="1781"/>
        <end position="1904"/>
    </location>
</feature>
<accession>A0A210QA05</accession>
<reference evidence="8 9" key="1">
    <citation type="journal article" date="2017" name="Nat. Ecol. Evol.">
        <title>Scallop genome provides insights into evolution of bilaterian karyotype and development.</title>
        <authorList>
            <person name="Wang S."/>
            <person name="Zhang J."/>
            <person name="Jiao W."/>
            <person name="Li J."/>
            <person name="Xun X."/>
            <person name="Sun Y."/>
            <person name="Guo X."/>
            <person name="Huan P."/>
            <person name="Dong B."/>
            <person name="Zhang L."/>
            <person name="Hu X."/>
            <person name="Sun X."/>
            <person name="Wang J."/>
            <person name="Zhao C."/>
            <person name="Wang Y."/>
            <person name="Wang D."/>
            <person name="Huang X."/>
            <person name="Wang R."/>
            <person name="Lv J."/>
            <person name="Li Y."/>
            <person name="Zhang Z."/>
            <person name="Liu B."/>
            <person name="Lu W."/>
            <person name="Hui Y."/>
            <person name="Liang J."/>
            <person name="Zhou Z."/>
            <person name="Hou R."/>
            <person name="Li X."/>
            <person name="Liu Y."/>
            <person name="Li H."/>
            <person name="Ning X."/>
            <person name="Lin Y."/>
            <person name="Zhao L."/>
            <person name="Xing Q."/>
            <person name="Dou J."/>
            <person name="Li Y."/>
            <person name="Mao J."/>
            <person name="Guo H."/>
            <person name="Dou H."/>
            <person name="Li T."/>
            <person name="Mu C."/>
            <person name="Jiang W."/>
            <person name="Fu Q."/>
            <person name="Fu X."/>
            <person name="Miao Y."/>
            <person name="Liu J."/>
            <person name="Yu Q."/>
            <person name="Li R."/>
            <person name="Liao H."/>
            <person name="Li X."/>
            <person name="Kong Y."/>
            <person name="Jiang Z."/>
            <person name="Chourrout D."/>
            <person name="Li R."/>
            <person name="Bao Z."/>
        </authorList>
    </citation>
    <scope>NUCLEOTIDE SEQUENCE [LARGE SCALE GENOMIC DNA]</scope>
    <source>
        <strain evidence="8 9">PY_sf001</strain>
    </source>
</reference>
<dbReference type="STRING" id="6573.A0A210QA05"/>
<dbReference type="InterPro" id="IPR053879">
    <property type="entry name" value="HYDIN_VesB_CFA65-like_Ig"/>
</dbReference>
<feature type="compositionally biased region" description="Basic and acidic residues" evidence="6">
    <location>
        <begin position="2094"/>
        <end position="2103"/>
    </location>
</feature>
<dbReference type="GO" id="GO:0060271">
    <property type="term" value="P:cilium assembly"/>
    <property type="evidence" value="ECO:0007669"/>
    <property type="project" value="TreeGrafter"/>
</dbReference>
<feature type="compositionally biased region" description="Low complexity" evidence="6">
    <location>
        <begin position="1486"/>
        <end position="1515"/>
    </location>
</feature>
<dbReference type="Gene3D" id="1.10.418.10">
    <property type="entry name" value="Calponin-like domain"/>
    <property type="match status" value="1"/>
</dbReference>
<evidence type="ECO:0000256" key="1">
    <source>
        <dbReference type="ARBA" id="ARBA00004138"/>
    </source>
</evidence>
<feature type="region of interest" description="Disordered" evidence="6">
    <location>
        <begin position="2058"/>
        <end position="2107"/>
    </location>
</feature>
<dbReference type="InterPro" id="IPR036872">
    <property type="entry name" value="CH_dom_sf"/>
</dbReference>